<name>A0A9P6TGD0_9BASI</name>
<proteinExistence type="predicted"/>
<dbReference type="AlphaFoldDB" id="A0A9P6TGD0"/>
<evidence type="ECO:0000313" key="1">
    <source>
        <dbReference type="EMBL" id="KAG0149648.1"/>
    </source>
</evidence>
<sequence length="152" mass="18269">MARRPCLAVVQDVVLRLQNIQINWRWRFSTFFQLVARNKRADSNGFQSFNRRKGLSNSTDEAIPRRYLQTWRYRLEWCESPKMSKSAEYIRFETRSEPLRAPSSEQSDHYKRFSRSLTDLRNRHSIQPDVYVPRLAGRYDFTTDGLEDCLRR</sequence>
<reference evidence="1" key="1">
    <citation type="submission" date="2013-11" db="EMBL/GenBank/DDBJ databases">
        <title>Genome sequence of the fusiform rust pathogen reveals effectors for host alternation and coevolution with pine.</title>
        <authorList>
            <consortium name="DOE Joint Genome Institute"/>
            <person name="Smith K."/>
            <person name="Pendleton A."/>
            <person name="Kubisiak T."/>
            <person name="Anderson C."/>
            <person name="Salamov A."/>
            <person name="Aerts A."/>
            <person name="Riley R."/>
            <person name="Clum A."/>
            <person name="Lindquist E."/>
            <person name="Ence D."/>
            <person name="Campbell M."/>
            <person name="Kronenberg Z."/>
            <person name="Feau N."/>
            <person name="Dhillon B."/>
            <person name="Hamelin R."/>
            <person name="Burleigh J."/>
            <person name="Smith J."/>
            <person name="Yandell M."/>
            <person name="Nelson C."/>
            <person name="Grigoriev I."/>
            <person name="Davis J."/>
        </authorList>
    </citation>
    <scope>NUCLEOTIDE SEQUENCE</scope>
    <source>
        <strain evidence="1">G11</strain>
    </source>
</reference>
<evidence type="ECO:0000313" key="2">
    <source>
        <dbReference type="Proteomes" id="UP000886653"/>
    </source>
</evidence>
<gene>
    <name evidence="1" type="ORF">CROQUDRAFT_104983</name>
</gene>
<comment type="caution">
    <text evidence="1">The sequence shown here is derived from an EMBL/GenBank/DDBJ whole genome shotgun (WGS) entry which is preliminary data.</text>
</comment>
<dbReference type="Proteomes" id="UP000886653">
    <property type="component" value="Unassembled WGS sequence"/>
</dbReference>
<dbReference type="EMBL" id="MU167226">
    <property type="protein sequence ID" value="KAG0149648.1"/>
    <property type="molecule type" value="Genomic_DNA"/>
</dbReference>
<keyword evidence="2" id="KW-1185">Reference proteome</keyword>
<accession>A0A9P6TGD0</accession>
<protein>
    <submittedName>
        <fullName evidence="1">Uncharacterized protein</fullName>
    </submittedName>
</protein>
<organism evidence="1 2">
    <name type="scientific">Cronartium quercuum f. sp. fusiforme G11</name>
    <dbReference type="NCBI Taxonomy" id="708437"/>
    <lineage>
        <taxon>Eukaryota</taxon>
        <taxon>Fungi</taxon>
        <taxon>Dikarya</taxon>
        <taxon>Basidiomycota</taxon>
        <taxon>Pucciniomycotina</taxon>
        <taxon>Pucciniomycetes</taxon>
        <taxon>Pucciniales</taxon>
        <taxon>Coleosporiaceae</taxon>
        <taxon>Cronartium</taxon>
    </lineage>
</organism>